<dbReference type="Proteomes" id="UP000070035">
    <property type="component" value="Unassembled WGS sequence"/>
</dbReference>
<reference evidence="1 2" key="1">
    <citation type="journal article" date="2016" name="Sci. Rep.">
        <title>Metabolic traits of an uncultured archaeal lineage -MSBL1- from brine pools of the Red Sea.</title>
        <authorList>
            <person name="Mwirichia R."/>
            <person name="Alam I."/>
            <person name="Rashid M."/>
            <person name="Vinu M."/>
            <person name="Ba-Alawi W."/>
            <person name="Anthony Kamau A."/>
            <person name="Kamanda Ngugi D."/>
            <person name="Goker M."/>
            <person name="Klenk H.P."/>
            <person name="Bajic V."/>
            <person name="Stingl U."/>
        </authorList>
    </citation>
    <scope>NUCLEOTIDE SEQUENCE [LARGE SCALE GENOMIC DNA]</scope>
    <source>
        <strain evidence="1">SCGC-AAA261F17</strain>
    </source>
</reference>
<dbReference type="EMBL" id="LHXY01000018">
    <property type="protein sequence ID" value="KXB01974.1"/>
    <property type="molecule type" value="Genomic_DNA"/>
</dbReference>
<name>A0A133V6A8_9EURY</name>
<accession>A0A133V6A8</accession>
<dbReference type="AlphaFoldDB" id="A0A133V6A8"/>
<gene>
    <name evidence="1" type="ORF">AKJ44_01700</name>
</gene>
<comment type="caution">
    <text evidence="1">The sequence shown here is derived from an EMBL/GenBank/DDBJ whole genome shotgun (WGS) entry which is preliminary data.</text>
</comment>
<evidence type="ECO:0000313" key="2">
    <source>
        <dbReference type="Proteomes" id="UP000070035"/>
    </source>
</evidence>
<evidence type="ECO:0000313" key="1">
    <source>
        <dbReference type="EMBL" id="KXB01974.1"/>
    </source>
</evidence>
<proteinExistence type="predicted"/>
<protein>
    <submittedName>
        <fullName evidence="1">Uncharacterized protein</fullName>
    </submittedName>
</protein>
<organism evidence="1 2">
    <name type="scientific">candidate division MSBL1 archaeon SCGC-AAA261F17</name>
    <dbReference type="NCBI Taxonomy" id="1698274"/>
    <lineage>
        <taxon>Archaea</taxon>
        <taxon>Methanobacteriati</taxon>
        <taxon>Methanobacteriota</taxon>
        <taxon>candidate division MSBL1</taxon>
    </lineage>
</organism>
<sequence length="62" mass="7338">MNLTNDYYLKLANFFLLYIIEAPNVSEALRLRPIRSHIIRWGDIITKTSQKSEITQLNEEEN</sequence>
<keyword evidence="2" id="KW-1185">Reference proteome</keyword>